<feature type="region of interest" description="Disordered" evidence="1">
    <location>
        <begin position="227"/>
        <end position="279"/>
    </location>
</feature>
<dbReference type="AlphaFoldDB" id="A0A9P0D3Q8"/>
<dbReference type="OrthoDB" id="6730714at2759"/>
<evidence type="ECO:0000313" key="3">
    <source>
        <dbReference type="Proteomes" id="UP001153636"/>
    </source>
</evidence>
<feature type="compositionally biased region" description="Low complexity" evidence="1">
    <location>
        <begin position="227"/>
        <end position="260"/>
    </location>
</feature>
<evidence type="ECO:0000313" key="2">
    <source>
        <dbReference type="EMBL" id="CAH1110710.1"/>
    </source>
</evidence>
<dbReference type="Proteomes" id="UP001153636">
    <property type="component" value="Chromosome 5"/>
</dbReference>
<accession>A0A9P0D3Q8</accession>
<name>A0A9P0D3Q8_9CUCU</name>
<gene>
    <name evidence="2" type="ORF">PSYICH_LOCUS11642</name>
</gene>
<sequence>MDDITFPTLAGDPTNKIDSHENPTSNMPYSTALKQNHNQTFNLATKEQAISFLFLNNVNLQEYLYQLGAYIQPSNILFASRMLNNRICIYLSSQNIYEKFLTDNNGEITVNGECIKVRKLNSPSERLILSNIRVYPTIPHKLLTTSLQNLGKNLVSPMTFLRIGAINPHYQHILSFRRKVYITPSTNAIPENIHIQHDNTTYRIFLSADGQVCYKYKQLGHKGSDCLNQLNTQNPPQTQPVPTYSNSPPQNNQPLEPNQEINDGDESTTPTTNKSMSHCDITTVVETPTPSYTQTNTIKLISKKEQPQPSGSNKFTFNFSQNKCNVSEIESPTIEKYYQHF</sequence>
<evidence type="ECO:0000256" key="1">
    <source>
        <dbReference type="SAM" id="MobiDB-lite"/>
    </source>
</evidence>
<reference evidence="2" key="1">
    <citation type="submission" date="2022-01" db="EMBL/GenBank/DDBJ databases">
        <authorList>
            <person name="King R."/>
        </authorList>
    </citation>
    <scope>NUCLEOTIDE SEQUENCE</scope>
</reference>
<protein>
    <submittedName>
        <fullName evidence="2">Uncharacterized protein</fullName>
    </submittedName>
</protein>
<keyword evidence="3" id="KW-1185">Reference proteome</keyword>
<dbReference type="EMBL" id="OV651817">
    <property type="protein sequence ID" value="CAH1110710.1"/>
    <property type="molecule type" value="Genomic_DNA"/>
</dbReference>
<feature type="compositionally biased region" description="Polar residues" evidence="1">
    <location>
        <begin position="267"/>
        <end position="276"/>
    </location>
</feature>
<organism evidence="2 3">
    <name type="scientific">Psylliodes chrysocephalus</name>
    <dbReference type="NCBI Taxonomy" id="3402493"/>
    <lineage>
        <taxon>Eukaryota</taxon>
        <taxon>Metazoa</taxon>
        <taxon>Ecdysozoa</taxon>
        <taxon>Arthropoda</taxon>
        <taxon>Hexapoda</taxon>
        <taxon>Insecta</taxon>
        <taxon>Pterygota</taxon>
        <taxon>Neoptera</taxon>
        <taxon>Endopterygota</taxon>
        <taxon>Coleoptera</taxon>
        <taxon>Polyphaga</taxon>
        <taxon>Cucujiformia</taxon>
        <taxon>Chrysomeloidea</taxon>
        <taxon>Chrysomelidae</taxon>
        <taxon>Galerucinae</taxon>
        <taxon>Alticini</taxon>
        <taxon>Psylliodes</taxon>
    </lineage>
</organism>
<proteinExistence type="predicted"/>